<name>A0A2T0NBG2_9ACTN</name>
<evidence type="ECO:0000313" key="2">
    <source>
        <dbReference type="EMBL" id="PRX70280.1"/>
    </source>
</evidence>
<evidence type="ECO:0000313" key="3">
    <source>
        <dbReference type="Proteomes" id="UP000238312"/>
    </source>
</evidence>
<feature type="region of interest" description="Disordered" evidence="1">
    <location>
        <begin position="49"/>
        <end position="69"/>
    </location>
</feature>
<reference evidence="2 3" key="1">
    <citation type="submission" date="2018-03" db="EMBL/GenBank/DDBJ databases">
        <title>Genomic Encyclopedia of Type Strains, Phase III (KMG-III): the genomes of soil and plant-associated and newly described type strains.</title>
        <authorList>
            <person name="Whitman W."/>
        </authorList>
    </citation>
    <scope>NUCLEOTIDE SEQUENCE [LARGE SCALE GENOMIC DNA]</scope>
    <source>
        <strain evidence="2 3">CGMCC 4.7104</strain>
    </source>
</reference>
<comment type="caution">
    <text evidence="2">The sequence shown here is derived from an EMBL/GenBank/DDBJ whole genome shotgun (WGS) entry which is preliminary data.</text>
</comment>
<dbReference type="AlphaFoldDB" id="A0A2T0NBG2"/>
<gene>
    <name evidence="2" type="ORF">B0I32_101368</name>
</gene>
<organism evidence="2 3">
    <name type="scientific">Nonomuraea fuscirosea</name>
    <dbReference type="NCBI Taxonomy" id="1291556"/>
    <lineage>
        <taxon>Bacteria</taxon>
        <taxon>Bacillati</taxon>
        <taxon>Actinomycetota</taxon>
        <taxon>Actinomycetes</taxon>
        <taxon>Streptosporangiales</taxon>
        <taxon>Streptosporangiaceae</taxon>
        <taxon>Nonomuraea</taxon>
    </lineage>
</organism>
<sequence length="69" mass="7445">MDLLPRRQREALVLRYRLVTRFAAPIPKGAEFSAGMSITGYDAAGAKLWQDGPRTPPGAHALLTPRAAA</sequence>
<evidence type="ECO:0000256" key="1">
    <source>
        <dbReference type="SAM" id="MobiDB-lite"/>
    </source>
</evidence>
<keyword evidence="3" id="KW-1185">Reference proteome</keyword>
<proteinExistence type="predicted"/>
<dbReference type="RefSeq" id="WP_219911595.1">
    <property type="nucleotide sequence ID" value="NZ_PVNG01000001.1"/>
</dbReference>
<protein>
    <submittedName>
        <fullName evidence="2">Uncharacterized protein</fullName>
    </submittedName>
</protein>
<dbReference type="EMBL" id="PVNG01000001">
    <property type="protein sequence ID" value="PRX70280.1"/>
    <property type="molecule type" value="Genomic_DNA"/>
</dbReference>
<accession>A0A2T0NBG2</accession>
<dbReference type="Proteomes" id="UP000238312">
    <property type="component" value="Unassembled WGS sequence"/>
</dbReference>